<evidence type="ECO:0000256" key="3">
    <source>
        <dbReference type="ARBA" id="ARBA00022692"/>
    </source>
</evidence>
<gene>
    <name evidence="8" type="ORF">M1O15_16255</name>
</gene>
<feature type="transmembrane region" description="Helical" evidence="7">
    <location>
        <begin position="224"/>
        <end position="243"/>
    </location>
</feature>
<dbReference type="InterPro" id="IPR018385">
    <property type="entry name" value="C4_dicarb_anaerob_car-like"/>
</dbReference>
<evidence type="ECO:0000256" key="1">
    <source>
        <dbReference type="ARBA" id="ARBA00004651"/>
    </source>
</evidence>
<accession>A0ABT0ICA1</accession>
<reference evidence="8 9" key="1">
    <citation type="submission" date="2022-04" db="EMBL/GenBank/DDBJ databases">
        <title>Streptomyces sp. nov. LCR6-01 isolated from Lichen of Dirinaria sp.</title>
        <authorList>
            <person name="Kanchanasin P."/>
            <person name="Tanasupawat S."/>
            <person name="Phongsopitanun W."/>
        </authorList>
    </citation>
    <scope>NUCLEOTIDE SEQUENCE [LARGE SCALE GENOMIC DNA]</scope>
    <source>
        <strain evidence="8 9">LCR6-01</strain>
    </source>
</reference>
<dbReference type="Pfam" id="PF03606">
    <property type="entry name" value="DcuC"/>
    <property type="match status" value="1"/>
</dbReference>
<evidence type="ECO:0000256" key="6">
    <source>
        <dbReference type="SAM" id="MobiDB-lite"/>
    </source>
</evidence>
<comment type="subcellular location">
    <subcellularLocation>
        <location evidence="1">Cell membrane</location>
        <topology evidence="1">Multi-pass membrane protein</topology>
    </subcellularLocation>
</comment>
<feature type="transmembrane region" description="Helical" evidence="7">
    <location>
        <begin position="319"/>
        <end position="338"/>
    </location>
</feature>
<feature type="transmembrane region" description="Helical" evidence="7">
    <location>
        <begin position="483"/>
        <end position="501"/>
    </location>
</feature>
<evidence type="ECO:0000256" key="7">
    <source>
        <dbReference type="SAM" id="Phobius"/>
    </source>
</evidence>
<feature type="transmembrane region" description="Helical" evidence="7">
    <location>
        <begin position="202"/>
        <end position="217"/>
    </location>
</feature>
<sequence length="534" mass="54902">MTTPAGPTGPRPAAPAPGSSTAPPRPDGRAAPDGPPDTGARAGQDSGRRRGFRFPSAFTVLVGVTVAVWALTFVIPAGRYDTIEDGRPVPGTYHPVDLTTGFGDRLKDLFLAPVNGLYGVSDPGTGLTAPGGTGDFAGAAGVFLFVLAVGAFITVTLRTGALTSGVARLAARLDRHRTLLLVVLLALFSLGGTTYGMAEETLGFYALLIPLALKLGYDRMTGAAVILVGAGVGTLASTVNPFATGVASDSAGIGTGDGILLRVLMWAVLTAVAAVFLVRYADRVHRDPSRSLAEPLEEDAELRARDGAAEPLTGRHKTVLTVFGATFAFMIFAVIPWADLGVAFLPTLGWYFPELAALFLVAAIAVGLLAGLGERTTSQAIVSGAGDFMGAALVIMLARGVTVIMNNAAVTDTILHRLHDAVSGTSSGVFAGLMFLVNLPLAFLVPSSSGHAALAMPVLAPLADFAGVHRALVVTAYQSASGWINLVTPTSAVVMGGLALAKVRYDRYLRFVAPLMGVLLLLTVAFLATAAALG</sequence>
<keyword evidence="5 7" id="KW-0472">Membrane</keyword>
<dbReference type="EMBL" id="JALPTH010000014">
    <property type="protein sequence ID" value="MCK8678917.1"/>
    <property type="molecule type" value="Genomic_DNA"/>
</dbReference>
<keyword evidence="3 7" id="KW-0812">Transmembrane</keyword>
<feature type="region of interest" description="Disordered" evidence="6">
    <location>
        <begin position="1"/>
        <end position="49"/>
    </location>
</feature>
<name>A0ABT0ICA1_9ACTN</name>
<dbReference type="Proteomes" id="UP001522868">
    <property type="component" value="Unassembled WGS sequence"/>
</dbReference>
<organism evidence="8 9">
    <name type="scientific">Streptomyces lichenis</name>
    <dbReference type="NCBI Taxonomy" id="2306967"/>
    <lineage>
        <taxon>Bacteria</taxon>
        <taxon>Bacillati</taxon>
        <taxon>Actinomycetota</taxon>
        <taxon>Actinomycetes</taxon>
        <taxon>Kitasatosporales</taxon>
        <taxon>Streptomycetaceae</taxon>
        <taxon>Streptomyces</taxon>
    </lineage>
</organism>
<feature type="transmembrane region" description="Helical" evidence="7">
    <location>
        <begin position="425"/>
        <end position="445"/>
    </location>
</feature>
<feature type="transmembrane region" description="Helical" evidence="7">
    <location>
        <begin position="452"/>
        <end position="477"/>
    </location>
</feature>
<keyword evidence="9" id="KW-1185">Reference proteome</keyword>
<feature type="transmembrane region" description="Helical" evidence="7">
    <location>
        <begin position="263"/>
        <end position="281"/>
    </location>
</feature>
<feature type="transmembrane region" description="Helical" evidence="7">
    <location>
        <begin position="350"/>
        <end position="372"/>
    </location>
</feature>
<protein>
    <submittedName>
        <fullName evidence="8">YfcC family protein</fullName>
    </submittedName>
</protein>
<feature type="compositionally biased region" description="Low complexity" evidence="6">
    <location>
        <begin position="29"/>
        <end position="43"/>
    </location>
</feature>
<evidence type="ECO:0000256" key="2">
    <source>
        <dbReference type="ARBA" id="ARBA00022475"/>
    </source>
</evidence>
<evidence type="ECO:0000256" key="4">
    <source>
        <dbReference type="ARBA" id="ARBA00022989"/>
    </source>
</evidence>
<evidence type="ECO:0000313" key="9">
    <source>
        <dbReference type="Proteomes" id="UP001522868"/>
    </source>
</evidence>
<dbReference type="PANTHER" id="PTHR43652">
    <property type="entry name" value="BASIC AMINO ACID ANTIPORTER YFCC-RELATED"/>
    <property type="match status" value="1"/>
</dbReference>
<proteinExistence type="predicted"/>
<feature type="transmembrane region" description="Helical" evidence="7">
    <location>
        <begin position="178"/>
        <end position="196"/>
    </location>
</feature>
<evidence type="ECO:0000313" key="8">
    <source>
        <dbReference type="EMBL" id="MCK8678917.1"/>
    </source>
</evidence>
<keyword evidence="2" id="KW-1003">Cell membrane</keyword>
<dbReference type="PANTHER" id="PTHR43652:SF6">
    <property type="entry name" value="ARGININE REPRESSOR"/>
    <property type="match status" value="1"/>
</dbReference>
<feature type="transmembrane region" description="Helical" evidence="7">
    <location>
        <begin position="136"/>
        <end position="157"/>
    </location>
</feature>
<dbReference type="RefSeq" id="WP_248634560.1">
    <property type="nucleotide sequence ID" value="NZ_JALPTH010000014.1"/>
</dbReference>
<comment type="caution">
    <text evidence="8">The sequence shown here is derived from an EMBL/GenBank/DDBJ whole genome shotgun (WGS) entry which is preliminary data.</text>
</comment>
<feature type="transmembrane region" description="Helical" evidence="7">
    <location>
        <begin position="384"/>
        <end position="405"/>
    </location>
</feature>
<evidence type="ECO:0000256" key="5">
    <source>
        <dbReference type="ARBA" id="ARBA00023136"/>
    </source>
</evidence>
<feature type="transmembrane region" description="Helical" evidence="7">
    <location>
        <begin position="508"/>
        <end position="533"/>
    </location>
</feature>
<keyword evidence="4 7" id="KW-1133">Transmembrane helix</keyword>
<dbReference type="InterPro" id="IPR051679">
    <property type="entry name" value="DASS-Related_Transporters"/>
</dbReference>
<feature type="transmembrane region" description="Helical" evidence="7">
    <location>
        <begin position="57"/>
        <end position="78"/>
    </location>
</feature>